<dbReference type="EMBL" id="CM042051">
    <property type="protein sequence ID" value="KAI3728294.1"/>
    <property type="molecule type" value="Genomic_DNA"/>
</dbReference>
<protein>
    <submittedName>
        <fullName evidence="1">Uncharacterized protein</fullName>
    </submittedName>
</protein>
<evidence type="ECO:0000313" key="1">
    <source>
        <dbReference type="EMBL" id="KAI3728294.1"/>
    </source>
</evidence>
<evidence type="ECO:0000313" key="2">
    <source>
        <dbReference type="Proteomes" id="UP001055879"/>
    </source>
</evidence>
<reference evidence="2" key="1">
    <citation type="journal article" date="2022" name="Mol. Ecol. Resour.">
        <title>The genomes of chicory, endive, great burdock and yacon provide insights into Asteraceae palaeo-polyploidization history and plant inulin production.</title>
        <authorList>
            <person name="Fan W."/>
            <person name="Wang S."/>
            <person name="Wang H."/>
            <person name="Wang A."/>
            <person name="Jiang F."/>
            <person name="Liu H."/>
            <person name="Zhao H."/>
            <person name="Xu D."/>
            <person name="Zhang Y."/>
        </authorList>
    </citation>
    <scope>NUCLEOTIDE SEQUENCE [LARGE SCALE GENOMIC DNA]</scope>
    <source>
        <strain evidence="2">cv. Niubang</strain>
    </source>
</reference>
<gene>
    <name evidence="1" type="ORF">L6452_16928</name>
</gene>
<accession>A0ACB9C1Y2</accession>
<reference evidence="1 2" key="2">
    <citation type="journal article" date="2022" name="Mol. Ecol. Resour.">
        <title>The genomes of chicory, endive, great burdock and yacon provide insights into Asteraceae paleo-polyploidization history and plant inulin production.</title>
        <authorList>
            <person name="Fan W."/>
            <person name="Wang S."/>
            <person name="Wang H."/>
            <person name="Wang A."/>
            <person name="Jiang F."/>
            <person name="Liu H."/>
            <person name="Zhao H."/>
            <person name="Xu D."/>
            <person name="Zhang Y."/>
        </authorList>
    </citation>
    <scope>NUCLEOTIDE SEQUENCE [LARGE SCALE GENOMIC DNA]</scope>
    <source>
        <strain evidence="2">cv. Niubang</strain>
    </source>
</reference>
<organism evidence="1 2">
    <name type="scientific">Arctium lappa</name>
    <name type="common">Greater burdock</name>
    <name type="synonym">Lappa major</name>
    <dbReference type="NCBI Taxonomy" id="4217"/>
    <lineage>
        <taxon>Eukaryota</taxon>
        <taxon>Viridiplantae</taxon>
        <taxon>Streptophyta</taxon>
        <taxon>Embryophyta</taxon>
        <taxon>Tracheophyta</taxon>
        <taxon>Spermatophyta</taxon>
        <taxon>Magnoliopsida</taxon>
        <taxon>eudicotyledons</taxon>
        <taxon>Gunneridae</taxon>
        <taxon>Pentapetalae</taxon>
        <taxon>asterids</taxon>
        <taxon>campanulids</taxon>
        <taxon>Asterales</taxon>
        <taxon>Asteraceae</taxon>
        <taxon>Carduoideae</taxon>
        <taxon>Cardueae</taxon>
        <taxon>Arctiinae</taxon>
        <taxon>Arctium</taxon>
    </lineage>
</organism>
<proteinExistence type="predicted"/>
<comment type="caution">
    <text evidence="1">The sequence shown here is derived from an EMBL/GenBank/DDBJ whole genome shotgun (WGS) entry which is preliminary data.</text>
</comment>
<keyword evidence="2" id="KW-1185">Reference proteome</keyword>
<dbReference type="Proteomes" id="UP001055879">
    <property type="component" value="Linkage Group LG05"/>
</dbReference>
<sequence>MFSCQILELTGCNCHLTRKKVGLIFFCILLPPCQRLTPNLVDAYDELVAKGDFEVVFISADEDVESFNGYFSKMSWLAVPFTDSKILEALDGHFKVKGLPHLVFLDENGKVLSDRGVMLISEYGAEGYPFTPERLKEIKEQEEEARRNQSLRSILESPSRDFVIAANGNKALVPDLEGKTIGLYFSMSSFKKSSDFTGTLVKVYNELKAKEEKFEVVMIPLDDDDEESFKEELNGVPWLSLPFKDKKYCDFDLHTERALKEINGKKETENEKGTHGYCYHYFVEVLVIKLLQLQTN</sequence>
<name>A0ACB9C1Y2_ARCLA</name>